<feature type="chain" id="PRO_5004904032" description="SusD-like N-terminal domain-containing protein" evidence="1">
    <location>
        <begin position="21"/>
        <end position="234"/>
    </location>
</feature>
<dbReference type="AlphaFoldDB" id="W7XWM5"/>
<protein>
    <recommendedName>
        <fullName evidence="2">SusD-like N-terminal domain-containing protein</fullName>
    </recommendedName>
</protein>
<dbReference type="Gene3D" id="1.25.40.390">
    <property type="match status" value="1"/>
</dbReference>
<accession>W7XWM5</accession>
<dbReference type="InterPro" id="IPR011990">
    <property type="entry name" value="TPR-like_helical_dom_sf"/>
</dbReference>
<feature type="signal peptide" evidence="1">
    <location>
        <begin position="1"/>
        <end position="20"/>
    </location>
</feature>
<dbReference type="Proteomes" id="UP000019402">
    <property type="component" value="Unassembled WGS sequence"/>
</dbReference>
<keyword evidence="4" id="KW-1185">Reference proteome</keyword>
<dbReference type="InterPro" id="IPR033985">
    <property type="entry name" value="SusD-like_N"/>
</dbReference>
<sequence length="234" mass="27063">MKRIYKILIVLLFASLTACEDYLDMVPSQEFSEEDVYETYYTTQSYLDNCYRALYDFSGPNAGGMGIYQIETITDNACTQSPNSAFNLGDWYNKSGMQEVGWNLTKQNNDNATGSGLPIYNSSFCLRIANNLIENIETIPEIGASQEQKDWLMGQAYFFRAWYYFEWIRRLGGMPPVNKVYTGSEDLDLPRQSYKECSEDIIEDLDMAIGLLPHEWLMRIRDVWKNVQPMLLKV</sequence>
<organism evidence="3 4">
    <name type="scientific">Saccharicrinis fermentans DSM 9555 = JCM 21142</name>
    <dbReference type="NCBI Taxonomy" id="869213"/>
    <lineage>
        <taxon>Bacteria</taxon>
        <taxon>Pseudomonadati</taxon>
        <taxon>Bacteroidota</taxon>
        <taxon>Bacteroidia</taxon>
        <taxon>Marinilabiliales</taxon>
        <taxon>Marinilabiliaceae</taxon>
        <taxon>Saccharicrinis</taxon>
    </lineage>
</organism>
<dbReference type="eggNOG" id="COG0457">
    <property type="taxonomic scope" value="Bacteria"/>
</dbReference>
<dbReference type="OrthoDB" id="1109873at2"/>
<dbReference type="SUPFAM" id="SSF48452">
    <property type="entry name" value="TPR-like"/>
    <property type="match status" value="1"/>
</dbReference>
<name>W7XWM5_9BACT</name>
<dbReference type="RefSeq" id="WP_044212426.1">
    <property type="nucleotide sequence ID" value="NZ_BAMD01000013.1"/>
</dbReference>
<comment type="caution">
    <text evidence="3">The sequence shown here is derived from an EMBL/GenBank/DDBJ whole genome shotgun (WGS) entry which is preliminary data.</text>
</comment>
<evidence type="ECO:0000313" key="4">
    <source>
        <dbReference type="Proteomes" id="UP000019402"/>
    </source>
</evidence>
<evidence type="ECO:0000256" key="1">
    <source>
        <dbReference type="SAM" id="SignalP"/>
    </source>
</evidence>
<keyword evidence="1" id="KW-0732">Signal</keyword>
<reference evidence="3 4" key="1">
    <citation type="journal article" date="2014" name="Genome Announc.">
        <title>Draft Genome Sequence of Cytophaga fermentans JCM 21142T, a Facultative Anaerobe Isolated from Marine Mud.</title>
        <authorList>
            <person name="Starns D."/>
            <person name="Oshima K."/>
            <person name="Suda W."/>
            <person name="Iino T."/>
            <person name="Yuki M."/>
            <person name="Inoue J."/>
            <person name="Kitamura K."/>
            <person name="Iida T."/>
            <person name="Darby A."/>
            <person name="Hattori M."/>
            <person name="Ohkuma M."/>
        </authorList>
    </citation>
    <scope>NUCLEOTIDE SEQUENCE [LARGE SCALE GENOMIC DNA]</scope>
    <source>
        <strain evidence="3 4">JCM 21142</strain>
    </source>
</reference>
<dbReference type="PROSITE" id="PS51257">
    <property type="entry name" value="PROKAR_LIPOPROTEIN"/>
    <property type="match status" value="1"/>
</dbReference>
<feature type="domain" description="SusD-like N-terminal" evidence="2">
    <location>
        <begin position="21"/>
        <end position="216"/>
    </location>
</feature>
<dbReference type="EMBL" id="BAMD01000013">
    <property type="protein sequence ID" value="GAF02755.1"/>
    <property type="molecule type" value="Genomic_DNA"/>
</dbReference>
<proteinExistence type="predicted"/>
<dbReference type="Pfam" id="PF14322">
    <property type="entry name" value="SusD-like_3"/>
    <property type="match status" value="1"/>
</dbReference>
<evidence type="ECO:0000259" key="2">
    <source>
        <dbReference type="Pfam" id="PF14322"/>
    </source>
</evidence>
<evidence type="ECO:0000313" key="3">
    <source>
        <dbReference type="EMBL" id="GAF02755.1"/>
    </source>
</evidence>
<gene>
    <name evidence="3" type="ORF">JCM21142_41397</name>
</gene>